<dbReference type="Proteomes" id="UP000299102">
    <property type="component" value="Unassembled WGS sequence"/>
</dbReference>
<keyword evidence="2" id="KW-1185">Reference proteome</keyword>
<evidence type="ECO:0000313" key="1">
    <source>
        <dbReference type="EMBL" id="GBP23408.1"/>
    </source>
</evidence>
<dbReference type="AlphaFoldDB" id="A0A4C1UAP9"/>
<organism evidence="1 2">
    <name type="scientific">Eumeta variegata</name>
    <name type="common">Bagworm moth</name>
    <name type="synonym">Eumeta japonica</name>
    <dbReference type="NCBI Taxonomy" id="151549"/>
    <lineage>
        <taxon>Eukaryota</taxon>
        <taxon>Metazoa</taxon>
        <taxon>Ecdysozoa</taxon>
        <taxon>Arthropoda</taxon>
        <taxon>Hexapoda</taxon>
        <taxon>Insecta</taxon>
        <taxon>Pterygota</taxon>
        <taxon>Neoptera</taxon>
        <taxon>Endopterygota</taxon>
        <taxon>Lepidoptera</taxon>
        <taxon>Glossata</taxon>
        <taxon>Ditrysia</taxon>
        <taxon>Tineoidea</taxon>
        <taxon>Psychidae</taxon>
        <taxon>Oiketicinae</taxon>
        <taxon>Eumeta</taxon>
    </lineage>
</organism>
<accession>A0A4C1UAP9</accession>
<reference evidence="1 2" key="1">
    <citation type="journal article" date="2019" name="Commun. Biol.">
        <title>The bagworm genome reveals a unique fibroin gene that provides high tensile strength.</title>
        <authorList>
            <person name="Kono N."/>
            <person name="Nakamura H."/>
            <person name="Ohtoshi R."/>
            <person name="Tomita M."/>
            <person name="Numata K."/>
            <person name="Arakawa K."/>
        </authorList>
    </citation>
    <scope>NUCLEOTIDE SEQUENCE [LARGE SCALE GENOMIC DNA]</scope>
</reference>
<protein>
    <submittedName>
        <fullName evidence="1">Uncharacterized protein</fullName>
    </submittedName>
</protein>
<evidence type="ECO:0000313" key="2">
    <source>
        <dbReference type="Proteomes" id="UP000299102"/>
    </source>
</evidence>
<comment type="caution">
    <text evidence="1">The sequence shown here is derived from an EMBL/GenBank/DDBJ whole genome shotgun (WGS) entry which is preliminary data.</text>
</comment>
<sequence>MAPEIQYACPDVRLLCTVRGTKFCRSEFPASDAMRSLVFLFTTDPLKYTVRAKPGWLRQAGPRSHVDLTLNTRKMPFTLYRIRTSKVPKTKMILCPLICDCVFSLPAHRGRLRRPDALCKPDLTSDHLFVVPGQPSFACPSCQTDADAWSVIRASPDLMADGDIQQLTVQDGYLKRMIGTSMRIASCCGPTCSGGSARLSS</sequence>
<name>A0A4C1UAP9_EUMVA</name>
<proteinExistence type="predicted"/>
<dbReference type="EMBL" id="BGZK01000150">
    <property type="protein sequence ID" value="GBP23408.1"/>
    <property type="molecule type" value="Genomic_DNA"/>
</dbReference>
<gene>
    <name evidence="1" type="ORF">EVAR_22267_1</name>
</gene>